<proteinExistence type="predicted"/>
<dbReference type="Pfam" id="PF11175">
    <property type="entry name" value="DUF2961"/>
    <property type="match status" value="1"/>
</dbReference>
<reference evidence="1" key="1">
    <citation type="journal article" date="2020" name="mSystems">
        <title>Genome- and Community-Level Interaction Insights into Carbon Utilization and Element Cycling Functions of Hydrothermarchaeota in Hydrothermal Sediment.</title>
        <authorList>
            <person name="Zhou Z."/>
            <person name="Liu Y."/>
            <person name="Xu W."/>
            <person name="Pan J."/>
            <person name="Luo Z.H."/>
            <person name="Li M."/>
        </authorList>
    </citation>
    <scope>NUCLEOTIDE SEQUENCE [LARGE SCALE GENOMIC DNA]</scope>
    <source>
        <strain evidence="1">SpSt-210</strain>
    </source>
</reference>
<dbReference type="AlphaFoldDB" id="A0A831TBZ7"/>
<organism evidence="1">
    <name type="scientific">Thermorudis peleae</name>
    <dbReference type="NCBI Taxonomy" id="1382356"/>
    <lineage>
        <taxon>Bacteria</taxon>
        <taxon>Pseudomonadati</taxon>
        <taxon>Thermomicrobiota</taxon>
        <taxon>Thermomicrobia</taxon>
        <taxon>Thermomicrobia incertae sedis</taxon>
        <taxon>Thermorudis</taxon>
    </lineage>
</organism>
<gene>
    <name evidence="1" type="ORF">ENP34_09765</name>
</gene>
<name>A0A831TBZ7_9BACT</name>
<comment type="caution">
    <text evidence="1">The sequence shown here is derived from an EMBL/GenBank/DDBJ whole genome shotgun (WGS) entry which is preliminary data.</text>
</comment>
<sequence>MTESDGTIGGPLRSLARLRRARSRRASSYDRSGGNQDYIWIQPGETVTLLEAKGAGCITHVWMTSACQEPHYLRRCVLRMWWDGEPHPSVEVPLGDFFGLGHAETRNVASLPLAMAPQNGRGMVCYFPMPFSSRAVVQVTSECAAEPVRLYFAIDYESYERLADDLGRFHAQWRRQNPCDGISPAGMSHDEYQFGGTNASGEGNYVILEAEGWGHYVGCHLDIHNLTEIEGSNWYGEGDEMIFIDGETWPPSLHGTGTEDYFNLAWCPSEPFASPYFGLTMPGGPNWSGKISLYRYHIEDPIHFQKSIRVTIEHGHANRRCDDYSSTAYWYQAEPHRPFPPLLPVQARLPRPDA</sequence>
<dbReference type="Gene3D" id="2.60.120.1390">
    <property type="match status" value="1"/>
</dbReference>
<protein>
    <submittedName>
        <fullName evidence="1">DUF2961 domain-containing protein</fullName>
    </submittedName>
</protein>
<accession>A0A831TBZ7</accession>
<dbReference type="EMBL" id="DSIY01000230">
    <property type="protein sequence ID" value="HEG91708.1"/>
    <property type="molecule type" value="Genomic_DNA"/>
</dbReference>
<evidence type="ECO:0000313" key="1">
    <source>
        <dbReference type="EMBL" id="HEG91708.1"/>
    </source>
</evidence>
<dbReference type="InterPro" id="IPR021345">
    <property type="entry name" value="DUF2961"/>
</dbReference>